<proteinExistence type="predicted"/>
<sequence length="145" mass="16503">MGLCLSSSSTRADWAPVSPCGCGYQHYCAAKMQLRAHPLEPVNQTLLAPLLKRPEHDAVRIYFVCAKCGKENKCTYELTGVGKHIGIEDIFRGMWKKYNLKRANCQHWALDFFNRVGKESTEAFDTYREPIGSEIFFHAIKQNDS</sequence>
<protein>
    <submittedName>
        <fullName evidence="2">Uncharacterized protein</fullName>
    </submittedName>
</protein>
<reference evidence="2" key="1">
    <citation type="submission" date="2022-11" db="UniProtKB">
        <authorList>
            <consortium name="WormBaseParasite"/>
        </authorList>
    </citation>
    <scope>IDENTIFICATION</scope>
</reference>
<name>A0A914HTE9_GLORO</name>
<dbReference type="WBParaSite" id="Gr19_v10_g3804.t2">
    <property type="protein sequence ID" value="Gr19_v10_g3804.t2"/>
    <property type="gene ID" value="Gr19_v10_g3804"/>
</dbReference>
<evidence type="ECO:0000313" key="2">
    <source>
        <dbReference type="WBParaSite" id="Gr19_v10_g3804.t2"/>
    </source>
</evidence>
<evidence type="ECO:0000313" key="1">
    <source>
        <dbReference type="Proteomes" id="UP000887572"/>
    </source>
</evidence>
<keyword evidence="1" id="KW-1185">Reference proteome</keyword>
<accession>A0A914HTE9</accession>
<organism evidence="1 2">
    <name type="scientific">Globodera rostochiensis</name>
    <name type="common">Golden nematode worm</name>
    <name type="synonym">Heterodera rostochiensis</name>
    <dbReference type="NCBI Taxonomy" id="31243"/>
    <lineage>
        <taxon>Eukaryota</taxon>
        <taxon>Metazoa</taxon>
        <taxon>Ecdysozoa</taxon>
        <taxon>Nematoda</taxon>
        <taxon>Chromadorea</taxon>
        <taxon>Rhabditida</taxon>
        <taxon>Tylenchina</taxon>
        <taxon>Tylenchomorpha</taxon>
        <taxon>Tylenchoidea</taxon>
        <taxon>Heteroderidae</taxon>
        <taxon>Heteroderinae</taxon>
        <taxon>Globodera</taxon>
    </lineage>
</organism>
<dbReference type="AlphaFoldDB" id="A0A914HTE9"/>
<dbReference type="Proteomes" id="UP000887572">
    <property type="component" value="Unplaced"/>
</dbReference>